<organism evidence="1 2">
    <name type="scientific">Xanthomonas phage OP1</name>
    <dbReference type="NCBI Taxonomy" id="2994040"/>
    <lineage>
        <taxon>Viruses</taxon>
        <taxon>Duplodnaviria</taxon>
        <taxon>Heunggongvirae</taxon>
        <taxon>Uroviricota</taxon>
        <taxon>Caudoviricetes</taxon>
        <taxon>Xipdecavirus</taxon>
        <taxon>Xipdecavirus OP1</taxon>
    </lineage>
</organism>
<dbReference type="EMBL" id="AP008979">
    <property type="protein sequence ID" value="BAE72744.1"/>
    <property type="molecule type" value="Genomic_DNA"/>
</dbReference>
<reference evidence="2" key="2">
    <citation type="journal article" date="2006" name="J. Gen. Plant Pathol.">
        <title>Bacteriophage OP1, lytic for Xanthomonas oryzae pv. oryzae, changes its host range by duplication and deletion of the small domain in the deduced tail fiber gene..</title>
        <authorList>
            <person name="Inoue Y."/>
            <person name="Matsuura T."/>
            <person name="Ohara T."/>
            <person name="Azegami K."/>
        </authorList>
    </citation>
    <scope>NUCLEOTIDE SEQUENCE [LARGE SCALE GENOMIC DNA]</scope>
</reference>
<dbReference type="RefSeq" id="YP_453597.1">
    <property type="nucleotide sequence ID" value="NC_007709.1"/>
</dbReference>
<name>Q2NPF2_9CAUD</name>
<sequence length="288" mass="31544">MDGLSTRVSQTDKPNIQQRGDVIMTDFAAKLAEKIAKAKAVGPDMSKPAKGAGYKPPEAGRGARLRLVGYFEVGTHVETTGEYAGKSNRKVQLVFELSGKNWKPKEINGETIPHRITLKLNYGLNEKSTYYKTFMAMRKAHGNTATTMAEFLGAAFLGDVEHKTSKAGNVYAQLVNIRAAERETDDGDFVPVEVPEPLTELKLFLWDTADMEMWESIYIPGTYSDESGEGTRSKNVLQELIKSATDWHTCPIAALVDKGAAGKDLEKSLDRALTSKAVAGDEPDLDLI</sequence>
<evidence type="ECO:0000313" key="1">
    <source>
        <dbReference type="EMBL" id="BAE72744.1"/>
    </source>
</evidence>
<protein>
    <submittedName>
        <fullName evidence="1">Uncharacterized protein</fullName>
    </submittedName>
</protein>
<reference evidence="1 2" key="1">
    <citation type="journal article" date="2006" name="J. Gen. Plant Pathol.">
        <title>Bacteriophage OP1, lytic for Xanthomonas oryzae pv. oryzae, changes its host range by duplication and deletion of the small domain in the deduced tail fiber gene.</title>
        <authorList>
            <person name="Inoue Y."/>
            <person name="Matsuura T."/>
            <person name="Ohara T."/>
            <person name="Azegami K."/>
        </authorList>
    </citation>
    <scope>NUCLEOTIDE SEQUENCE [LARGE SCALE GENOMIC DNA]</scope>
</reference>
<keyword evidence="2" id="KW-1185">Reference proteome</keyword>
<evidence type="ECO:0000313" key="2">
    <source>
        <dbReference type="Proteomes" id="UP000002079"/>
    </source>
</evidence>
<accession>Q2NPF2</accession>
<dbReference type="KEGG" id="vg:5142487"/>
<proteinExistence type="predicted"/>
<dbReference type="Proteomes" id="UP000002079">
    <property type="component" value="Segment"/>
</dbReference>
<dbReference type="OrthoDB" id="17823at10239"/>
<dbReference type="GeneID" id="5142487"/>